<accession>A0A2X0PIU0</accession>
<dbReference type="AlphaFoldDB" id="A0A2X0PIU0"/>
<evidence type="ECO:0000256" key="1">
    <source>
        <dbReference type="SAM" id="MobiDB-lite"/>
    </source>
</evidence>
<protein>
    <submittedName>
        <fullName evidence="3">BQ5605_C043g12094 protein</fullName>
    </submittedName>
</protein>
<feature type="transmembrane region" description="Helical" evidence="2">
    <location>
        <begin position="259"/>
        <end position="282"/>
    </location>
</feature>
<reference evidence="3 4" key="1">
    <citation type="submission" date="2016-11" db="EMBL/GenBank/DDBJ databases">
        <authorList>
            <person name="Jaros S."/>
            <person name="Januszkiewicz K."/>
            <person name="Wedrychowicz H."/>
        </authorList>
    </citation>
    <scope>NUCLEOTIDE SEQUENCE [LARGE SCALE GENOMIC DNA]</scope>
</reference>
<feature type="region of interest" description="Disordered" evidence="1">
    <location>
        <begin position="22"/>
        <end position="73"/>
    </location>
</feature>
<feature type="compositionally biased region" description="Basic and acidic residues" evidence="1">
    <location>
        <begin position="550"/>
        <end position="592"/>
    </location>
</feature>
<keyword evidence="2" id="KW-1133">Transmembrane helix</keyword>
<feature type="compositionally biased region" description="Low complexity" evidence="1">
    <location>
        <begin position="506"/>
        <end position="524"/>
    </location>
</feature>
<evidence type="ECO:0000256" key="2">
    <source>
        <dbReference type="SAM" id="Phobius"/>
    </source>
</evidence>
<sequence length="592" mass="63409">MHQQAESVAASTCFSCTLGSDDLTSDEPPNSSTARLPADSTLHLPAQADPESPILRRRPPASDQSSTSRLLDRSTSTVAGCECNTPRCEPLVVAIRVERVPTVSCAADSAHCTPPGDVWIASTMARPRRPPGVRHRLDLRHCITILAWAFTLCSLQRTSLSPLNVSASPLPMRTCPSLAEGLAPIVTAAPIPPLYRRNSVSVPKNDTDLTIDRSSTSFPIALGANSTSISPAPNSTPSSNPNNQTPISGLFGAGLTSSWLKWIAVVTAGGIVFSLLFARWFCVRRYAHITVRSFFIPRTGLESAFLRINGPPLRDPLEPPPTYHYATYGYGPSSRRQRRRDRRTAGQGISASGARVGERDEDDRLEGEADLVGEGLPGYHVDRELPQYATLVEQSHSSGAAAADATTAECGVEASVNAPEGQTDMSSDVVEMPTVQEYEMATRHRAGTDGGATADEDRSLPATSDAAREVRSPDSANEDNDSFSDGFDSPSMNYPPSPLITPPPIARLSSSRSARSAASHLPHSTGVVPTGPSEDRDSLRSTIASLSSAKLEEFDHPQKTDGSSSKEDVHGESTEGIEMKEVHRREEDDAHT</sequence>
<keyword evidence="2" id="KW-0472">Membrane</keyword>
<feature type="compositionally biased region" description="Low complexity" evidence="1">
    <location>
        <begin position="62"/>
        <end position="73"/>
    </location>
</feature>
<keyword evidence="4" id="KW-1185">Reference proteome</keyword>
<organism evidence="3 4">
    <name type="scientific">Microbotryum silenes-dioicae</name>
    <dbReference type="NCBI Taxonomy" id="796604"/>
    <lineage>
        <taxon>Eukaryota</taxon>
        <taxon>Fungi</taxon>
        <taxon>Dikarya</taxon>
        <taxon>Basidiomycota</taxon>
        <taxon>Pucciniomycotina</taxon>
        <taxon>Microbotryomycetes</taxon>
        <taxon>Microbotryales</taxon>
        <taxon>Microbotryaceae</taxon>
        <taxon>Microbotryum</taxon>
    </lineage>
</organism>
<evidence type="ECO:0000313" key="4">
    <source>
        <dbReference type="Proteomes" id="UP000249464"/>
    </source>
</evidence>
<dbReference type="EMBL" id="FQNC01000117">
    <property type="protein sequence ID" value="SGZ32152.1"/>
    <property type="molecule type" value="Genomic_DNA"/>
</dbReference>
<keyword evidence="2" id="KW-0812">Transmembrane</keyword>
<feature type="region of interest" description="Disordered" evidence="1">
    <location>
        <begin position="312"/>
        <end position="365"/>
    </location>
</feature>
<proteinExistence type="predicted"/>
<feature type="compositionally biased region" description="Pro residues" evidence="1">
    <location>
        <begin position="493"/>
        <end position="505"/>
    </location>
</feature>
<evidence type="ECO:0000313" key="3">
    <source>
        <dbReference type="EMBL" id="SGZ32152.1"/>
    </source>
</evidence>
<dbReference type="Proteomes" id="UP000249464">
    <property type="component" value="Unassembled WGS sequence"/>
</dbReference>
<gene>
    <name evidence="3" type="primary">BQ5605_C043g12094</name>
    <name evidence="3" type="ORF">BQ5605_C043G12094</name>
</gene>
<name>A0A2X0PIU0_9BASI</name>
<feature type="region of interest" description="Disordered" evidence="1">
    <location>
        <begin position="443"/>
        <end position="592"/>
    </location>
</feature>